<evidence type="ECO:0000256" key="2">
    <source>
        <dbReference type="ARBA" id="ARBA00023125"/>
    </source>
</evidence>
<dbReference type="SUPFAM" id="SSF46689">
    <property type="entry name" value="Homeodomain-like"/>
    <property type="match status" value="1"/>
</dbReference>
<evidence type="ECO:0000256" key="1">
    <source>
        <dbReference type="ARBA" id="ARBA00004123"/>
    </source>
</evidence>
<feature type="compositionally biased region" description="Basic and acidic residues" evidence="7">
    <location>
        <begin position="81"/>
        <end position="92"/>
    </location>
</feature>
<dbReference type="InterPro" id="IPR009057">
    <property type="entry name" value="Homeodomain-like_sf"/>
</dbReference>
<dbReference type="Pfam" id="PF00046">
    <property type="entry name" value="Homeodomain"/>
    <property type="match status" value="1"/>
</dbReference>
<evidence type="ECO:0000256" key="6">
    <source>
        <dbReference type="RuleBase" id="RU000682"/>
    </source>
</evidence>
<dbReference type="SMART" id="SM00389">
    <property type="entry name" value="HOX"/>
    <property type="match status" value="1"/>
</dbReference>
<dbReference type="InterPro" id="IPR001356">
    <property type="entry name" value="HD"/>
</dbReference>
<keyword evidence="9" id="KW-1185">Reference proteome</keyword>
<evidence type="ECO:0000313" key="10">
    <source>
        <dbReference type="RefSeq" id="XP_022244032.1"/>
    </source>
</evidence>
<feature type="DNA-binding region" description="Homeobox" evidence="5">
    <location>
        <begin position="92"/>
        <end position="151"/>
    </location>
</feature>
<dbReference type="GeneID" id="111086240"/>
<dbReference type="Proteomes" id="UP000694941">
    <property type="component" value="Unplaced"/>
</dbReference>
<evidence type="ECO:0000256" key="3">
    <source>
        <dbReference type="ARBA" id="ARBA00023155"/>
    </source>
</evidence>
<gene>
    <name evidence="10" type="primary">LOC111086240</name>
</gene>
<evidence type="ECO:0000256" key="4">
    <source>
        <dbReference type="ARBA" id="ARBA00023242"/>
    </source>
</evidence>
<feature type="region of interest" description="Disordered" evidence="7">
    <location>
        <begin position="212"/>
        <end position="246"/>
    </location>
</feature>
<dbReference type="PANTHER" id="PTHR24333:SF5">
    <property type="entry name" value="VENT HOMEOBOX"/>
    <property type="match status" value="1"/>
</dbReference>
<comment type="subcellular location">
    <subcellularLocation>
        <location evidence="1 5 6">Nucleus</location>
    </subcellularLocation>
</comment>
<keyword evidence="2 5" id="KW-0238">DNA-binding</keyword>
<dbReference type="PANTHER" id="PTHR24333">
    <property type="entry name" value="HOMEO BOX HB9 LIKE A-RELATED"/>
    <property type="match status" value="1"/>
</dbReference>
<evidence type="ECO:0000256" key="5">
    <source>
        <dbReference type="PROSITE-ProRule" id="PRU00108"/>
    </source>
</evidence>
<dbReference type="PROSITE" id="PS00027">
    <property type="entry name" value="HOMEOBOX_1"/>
    <property type="match status" value="1"/>
</dbReference>
<dbReference type="PRINTS" id="PR00024">
    <property type="entry name" value="HOMEOBOX"/>
</dbReference>
<name>A0ABM1SK76_LIMPO</name>
<evidence type="ECO:0000259" key="8">
    <source>
        <dbReference type="PROSITE" id="PS50071"/>
    </source>
</evidence>
<sequence>MVNRSTSCNNLPVVSEKNETFNIDITSRSTSDTEHTWMHHSSYADRWSTGVTPSISPLTTAQDGEELESCQADSPSESEESTNRCHSSEERKKRPRTAFTATQIKALEAEFERSKYLSVSKRMQLSKTLKLTETQIKIWFQNRRTKWKRKYTSDLEVMAQQYCQSLGLHAARPMFIGDRLWLFGYPPGVPSPSGCSMYGLGQLVPYMSSNVGPLSTARPSPDPSGMGLVSSQDESLGLTELRRPTS</sequence>
<feature type="compositionally biased region" description="Polar residues" evidence="7">
    <location>
        <begin position="49"/>
        <end position="62"/>
    </location>
</feature>
<organism evidence="9 10">
    <name type="scientific">Limulus polyphemus</name>
    <name type="common">Atlantic horseshoe crab</name>
    <dbReference type="NCBI Taxonomy" id="6850"/>
    <lineage>
        <taxon>Eukaryota</taxon>
        <taxon>Metazoa</taxon>
        <taxon>Ecdysozoa</taxon>
        <taxon>Arthropoda</taxon>
        <taxon>Chelicerata</taxon>
        <taxon>Merostomata</taxon>
        <taxon>Xiphosura</taxon>
        <taxon>Limulidae</taxon>
        <taxon>Limulus</taxon>
    </lineage>
</organism>
<keyword evidence="3 5" id="KW-0371">Homeobox</keyword>
<feature type="region of interest" description="Disordered" evidence="7">
    <location>
        <begin position="48"/>
        <end position="97"/>
    </location>
</feature>
<dbReference type="RefSeq" id="XP_022244032.1">
    <property type="nucleotide sequence ID" value="XM_022388324.1"/>
</dbReference>
<dbReference type="InterPro" id="IPR017970">
    <property type="entry name" value="Homeobox_CS"/>
</dbReference>
<accession>A0ABM1SK76</accession>
<evidence type="ECO:0000313" key="9">
    <source>
        <dbReference type="Proteomes" id="UP000694941"/>
    </source>
</evidence>
<feature type="domain" description="Homeobox" evidence="8">
    <location>
        <begin position="90"/>
        <end position="150"/>
    </location>
</feature>
<keyword evidence="4 5" id="KW-0539">Nucleus</keyword>
<dbReference type="CDD" id="cd00086">
    <property type="entry name" value="homeodomain"/>
    <property type="match status" value="1"/>
</dbReference>
<proteinExistence type="predicted"/>
<protein>
    <submittedName>
        <fullName evidence="10">Homeobox protein ceh-30-like</fullName>
    </submittedName>
</protein>
<dbReference type="InterPro" id="IPR050848">
    <property type="entry name" value="Homeobox_TF"/>
</dbReference>
<dbReference type="PROSITE" id="PS50071">
    <property type="entry name" value="HOMEOBOX_2"/>
    <property type="match status" value="1"/>
</dbReference>
<dbReference type="InterPro" id="IPR020479">
    <property type="entry name" value="HD_metazoa"/>
</dbReference>
<reference evidence="10" key="1">
    <citation type="submission" date="2025-08" db="UniProtKB">
        <authorList>
            <consortium name="RefSeq"/>
        </authorList>
    </citation>
    <scope>IDENTIFICATION</scope>
    <source>
        <tissue evidence="10">Muscle</tissue>
    </source>
</reference>
<dbReference type="Gene3D" id="1.10.10.60">
    <property type="entry name" value="Homeodomain-like"/>
    <property type="match status" value="1"/>
</dbReference>
<evidence type="ECO:0000256" key="7">
    <source>
        <dbReference type="SAM" id="MobiDB-lite"/>
    </source>
</evidence>